<keyword evidence="12" id="KW-0479">Metal-binding</keyword>
<comment type="cofactor">
    <cofactor evidence="1">
        <name>[3Fe-4S] cluster</name>
        <dbReference type="ChEBI" id="CHEBI:21137"/>
    </cofactor>
</comment>
<dbReference type="PANTHER" id="PTHR11921">
    <property type="entry name" value="SUCCINATE DEHYDROGENASE IRON-SULFUR PROTEIN"/>
    <property type="match status" value="1"/>
</dbReference>
<keyword evidence="11" id="KW-0001">2Fe-2S</keyword>
<dbReference type="InterPro" id="IPR001041">
    <property type="entry name" value="2Fe-2S_ferredoxin-type"/>
</dbReference>
<dbReference type="GO" id="GO:0006099">
    <property type="term" value="P:tricarboxylic acid cycle"/>
    <property type="evidence" value="ECO:0007669"/>
    <property type="project" value="UniProtKB-UniPathway"/>
</dbReference>
<dbReference type="InterPro" id="IPR004489">
    <property type="entry name" value="Succ_DH/fum_Rdtase_Fe-S"/>
</dbReference>
<sequence length="318" mass="35565">MANSAIFNEILYYKLCFQHILRSNTTNLLSTAAVPTYQVPRRNYAAAKKSVGPRRVFKVYRYGGILTKEVPKMQTFELDITKCGPMVLDAMIKIKDMDPTFSFRRSCREGICGSCAICLQGHNCLACITAIPQAKTITIHPLPHMYVQRDLVVDMTHFLRQYNSIRPYLIRKTGPKALGSIQFAQSDADWQKFVGLYECVLCACCATSCPSYWWNGRRFLGPASLLHAYRWVIDSRDEDTAQRLFDLRDDFKAFRCHTILNCALACPKGLNPGLAIARLKRLISGLDKKPPPEMDPLKLGGGGGGGGLEACLRSRGKA</sequence>
<dbReference type="STRING" id="7102.A0A2A4JRG7"/>
<feature type="compositionally biased region" description="Gly residues" evidence="21">
    <location>
        <begin position="299"/>
        <end position="308"/>
    </location>
</feature>
<keyword evidence="10" id="KW-0816">Tricarboxylic acid cycle</keyword>
<evidence type="ECO:0000256" key="2">
    <source>
        <dbReference type="ARBA" id="ARBA00001966"/>
    </source>
</evidence>
<evidence type="ECO:0000313" key="23">
    <source>
        <dbReference type="EMBL" id="PCG74409.1"/>
    </source>
</evidence>
<keyword evidence="13" id="KW-0249">Electron transport</keyword>
<dbReference type="UniPathway" id="UPA00223">
    <property type="reaction ID" value="UER01006"/>
</dbReference>
<evidence type="ECO:0000256" key="16">
    <source>
        <dbReference type="ARBA" id="ARBA00023014"/>
    </source>
</evidence>
<dbReference type="GO" id="GO:0046872">
    <property type="term" value="F:metal ion binding"/>
    <property type="evidence" value="ECO:0007669"/>
    <property type="project" value="UniProtKB-KW"/>
</dbReference>
<comment type="pathway">
    <text evidence="4">Carbohydrate metabolism; tricarboxylic acid cycle; fumarate from succinate (eukaryal route): step 1/1.</text>
</comment>
<dbReference type="GO" id="GO:0051538">
    <property type="term" value="F:3 iron, 4 sulfur cluster binding"/>
    <property type="evidence" value="ECO:0007669"/>
    <property type="project" value="UniProtKB-KW"/>
</dbReference>
<evidence type="ECO:0000256" key="13">
    <source>
        <dbReference type="ARBA" id="ARBA00022982"/>
    </source>
</evidence>
<comment type="cofactor">
    <cofactor evidence="2">
        <name>[4Fe-4S] cluster</name>
        <dbReference type="ChEBI" id="CHEBI:49883"/>
    </cofactor>
</comment>
<organism evidence="23">
    <name type="scientific">Heliothis virescens</name>
    <name type="common">Tobacco budworm moth</name>
    <dbReference type="NCBI Taxonomy" id="7102"/>
    <lineage>
        <taxon>Eukaryota</taxon>
        <taxon>Metazoa</taxon>
        <taxon>Ecdysozoa</taxon>
        <taxon>Arthropoda</taxon>
        <taxon>Hexapoda</taxon>
        <taxon>Insecta</taxon>
        <taxon>Pterygota</taxon>
        <taxon>Neoptera</taxon>
        <taxon>Endopterygota</taxon>
        <taxon>Lepidoptera</taxon>
        <taxon>Glossata</taxon>
        <taxon>Ditrysia</taxon>
        <taxon>Noctuoidea</taxon>
        <taxon>Noctuidae</taxon>
        <taxon>Heliothinae</taxon>
        <taxon>Heliothis</taxon>
    </lineage>
</organism>
<evidence type="ECO:0000256" key="5">
    <source>
        <dbReference type="ARBA" id="ARBA00009433"/>
    </source>
</evidence>
<dbReference type="GO" id="GO:0051537">
    <property type="term" value="F:2 iron, 2 sulfur cluster binding"/>
    <property type="evidence" value="ECO:0007669"/>
    <property type="project" value="UniProtKB-KW"/>
</dbReference>
<evidence type="ECO:0000256" key="11">
    <source>
        <dbReference type="ARBA" id="ARBA00022714"/>
    </source>
</evidence>
<dbReference type="Pfam" id="PF13085">
    <property type="entry name" value="Fer2_3"/>
    <property type="match status" value="1"/>
</dbReference>
<evidence type="ECO:0000256" key="18">
    <source>
        <dbReference type="ARBA" id="ARBA00033304"/>
    </source>
</evidence>
<comment type="similarity">
    <text evidence="5">Belongs to the succinate dehydrogenase/fumarate reductase iron-sulfur protein family.</text>
</comment>
<dbReference type="PANTHER" id="PTHR11921:SF29">
    <property type="entry name" value="SUCCINATE DEHYDROGENASE [UBIQUINONE] IRON-SULFUR SUBUNIT, MITOCHONDRIAL"/>
    <property type="match status" value="1"/>
</dbReference>
<dbReference type="InterPro" id="IPR006058">
    <property type="entry name" value="2Fe2S_fd_BS"/>
</dbReference>
<dbReference type="GO" id="GO:0005743">
    <property type="term" value="C:mitochondrial inner membrane"/>
    <property type="evidence" value="ECO:0007669"/>
    <property type="project" value="UniProtKB-SubCell"/>
</dbReference>
<evidence type="ECO:0000256" key="12">
    <source>
        <dbReference type="ARBA" id="ARBA00022723"/>
    </source>
</evidence>
<evidence type="ECO:0000256" key="1">
    <source>
        <dbReference type="ARBA" id="ARBA00001927"/>
    </source>
</evidence>
<feature type="domain" description="2Fe-2S ferredoxin-type" evidence="22">
    <location>
        <begin position="64"/>
        <end position="145"/>
    </location>
</feature>
<accession>A0A2A4JRG7</accession>
<dbReference type="Pfam" id="PF13534">
    <property type="entry name" value="Fer4_17"/>
    <property type="match status" value="1"/>
</dbReference>
<dbReference type="GO" id="GO:0009055">
    <property type="term" value="F:electron transfer activity"/>
    <property type="evidence" value="ECO:0007669"/>
    <property type="project" value="InterPro"/>
</dbReference>
<dbReference type="NCBIfam" id="NF004616">
    <property type="entry name" value="PRK05950.1"/>
    <property type="match status" value="1"/>
</dbReference>
<feature type="compositionally biased region" description="Basic and acidic residues" evidence="21">
    <location>
        <begin position="287"/>
        <end position="296"/>
    </location>
</feature>
<comment type="cofactor">
    <cofactor evidence="19">
        <name>[2Fe-2S] cluster</name>
        <dbReference type="ChEBI" id="CHEBI:190135"/>
    </cofactor>
</comment>
<protein>
    <recommendedName>
        <fullName evidence="7">Succinate dehydrogenase [ubiquinone] iron-sulfur subunit, mitochondrial</fullName>
        <ecNumber evidence="6">1.3.5.1</ecNumber>
    </recommendedName>
    <alternativeName>
        <fullName evidence="18">Iron-sulfur subunit of complex II</fullName>
    </alternativeName>
</protein>
<evidence type="ECO:0000259" key="22">
    <source>
        <dbReference type="PROSITE" id="PS51085"/>
    </source>
</evidence>
<keyword evidence="9" id="KW-0004">4Fe-4S</keyword>
<dbReference type="EC" id="1.3.5.1" evidence="6"/>
<dbReference type="InterPro" id="IPR025192">
    <property type="entry name" value="Succ_DH/fum_Rdtase_N"/>
</dbReference>
<dbReference type="Gene3D" id="3.10.20.30">
    <property type="match status" value="1"/>
</dbReference>
<dbReference type="PROSITE" id="PS00197">
    <property type="entry name" value="2FE2S_FER_1"/>
    <property type="match status" value="1"/>
</dbReference>
<evidence type="ECO:0000256" key="4">
    <source>
        <dbReference type="ARBA" id="ARBA00004788"/>
    </source>
</evidence>
<name>A0A2A4JRG7_HELVI</name>
<dbReference type="NCBIfam" id="TIGR00384">
    <property type="entry name" value="dhsB"/>
    <property type="match status" value="1"/>
</dbReference>
<keyword evidence="15" id="KW-0408">Iron</keyword>
<evidence type="ECO:0000256" key="8">
    <source>
        <dbReference type="ARBA" id="ARBA00022448"/>
    </source>
</evidence>
<dbReference type="InterPro" id="IPR012675">
    <property type="entry name" value="Beta-grasp_dom_sf"/>
</dbReference>
<dbReference type="EMBL" id="NWSH01000750">
    <property type="protein sequence ID" value="PCG74409.1"/>
    <property type="molecule type" value="Genomic_DNA"/>
</dbReference>
<evidence type="ECO:0000256" key="17">
    <source>
        <dbReference type="ARBA" id="ARBA00023291"/>
    </source>
</evidence>
<dbReference type="GO" id="GO:0022904">
    <property type="term" value="P:respiratory electron transport chain"/>
    <property type="evidence" value="ECO:0007669"/>
    <property type="project" value="TreeGrafter"/>
</dbReference>
<dbReference type="InterPro" id="IPR036010">
    <property type="entry name" value="2Fe-2S_ferredoxin-like_sf"/>
</dbReference>
<evidence type="ECO:0000256" key="9">
    <source>
        <dbReference type="ARBA" id="ARBA00022485"/>
    </source>
</evidence>
<comment type="subcellular location">
    <subcellularLocation>
        <location evidence="3">Mitochondrion inner membrane</location>
        <topology evidence="3">Peripheral membrane protein</topology>
        <orientation evidence="3">Matrix side</orientation>
    </subcellularLocation>
</comment>
<dbReference type="GO" id="GO:0051539">
    <property type="term" value="F:4 iron, 4 sulfur cluster binding"/>
    <property type="evidence" value="ECO:0007669"/>
    <property type="project" value="UniProtKB-KW"/>
</dbReference>
<keyword evidence="8" id="KW-0813">Transport</keyword>
<evidence type="ECO:0000256" key="19">
    <source>
        <dbReference type="ARBA" id="ARBA00034078"/>
    </source>
</evidence>
<keyword evidence="14" id="KW-0560">Oxidoreductase</keyword>
<dbReference type="AlphaFoldDB" id="A0A2A4JRG7"/>
<evidence type="ECO:0000256" key="6">
    <source>
        <dbReference type="ARBA" id="ARBA00012792"/>
    </source>
</evidence>
<gene>
    <name evidence="23" type="ORF">B5V51_13331</name>
</gene>
<dbReference type="SUPFAM" id="SSF54292">
    <property type="entry name" value="2Fe-2S ferredoxin-like"/>
    <property type="match status" value="1"/>
</dbReference>
<dbReference type="SUPFAM" id="SSF46548">
    <property type="entry name" value="alpha-helical ferredoxin"/>
    <property type="match status" value="1"/>
</dbReference>
<dbReference type="InterPro" id="IPR017900">
    <property type="entry name" value="4Fe4S_Fe_S_CS"/>
</dbReference>
<comment type="caution">
    <text evidence="23">The sequence shown here is derived from an EMBL/GenBank/DDBJ whole genome shotgun (WGS) entry which is preliminary data.</text>
</comment>
<proteinExistence type="inferred from homology"/>
<comment type="catalytic activity">
    <reaction evidence="20">
        <text>a quinone + succinate = fumarate + a quinol</text>
        <dbReference type="Rhea" id="RHEA:40523"/>
        <dbReference type="ChEBI" id="CHEBI:24646"/>
        <dbReference type="ChEBI" id="CHEBI:29806"/>
        <dbReference type="ChEBI" id="CHEBI:30031"/>
        <dbReference type="ChEBI" id="CHEBI:132124"/>
        <dbReference type="EC" id="1.3.5.1"/>
    </reaction>
</comment>
<dbReference type="PROSITE" id="PS51085">
    <property type="entry name" value="2FE2S_FER_2"/>
    <property type="match status" value="1"/>
</dbReference>
<evidence type="ECO:0000256" key="21">
    <source>
        <dbReference type="SAM" id="MobiDB-lite"/>
    </source>
</evidence>
<reference evidence="23" key="1">
    <citation type="submission" date="2017-09" db="EMBL/GenBank/DDBJ databases">
        <title>Contemporary evolution of a Lepidopteran species, Heliothis virescens, in response to modern agricultural practices.</title>
        <authorList>
            <person name="Fritz M.L."/>
            <person name="Deyonke A.M."/>
            <person name="Papanicolaou A."/>
            <person name="Micinski S."/>
            <person name="Westbrook J."/>
            <person name="Gould F."/>
        </authorList>
    </citation>
    <scope>NUCLEOTIDE SEQUENCE [LARGE SCALE GENOMIC DNA]</scope>
    <source>
        <strain evidence="23">HvINT-</strain>
        <tissue evidence="23">Whole body</tissue>
    </source>
</reference>
<evidence type="ECO:0000256" key="10">
    <source>
        <dbReference type="ARBA" id="ARBA00022532"/>
    </source>
</evidence>
<evidence type="ECO:0000256" key="15">
    <source>
        <dbReference type="ARBA" id="ARBA00023004"/>
    </source>
</evidence>
<dbReference type="FunFam" id="1.10.1060.10:FF:000001">
    <property type="entry name" value="Succinate dehydrogenase iron-sulfur subunit SdhB"/>
    <property type="match status" value="1"/>
</dbReference>
<dbReference type="InterPro" id="IPR050573">
    <property type="entry name" value="SDH/FRD_Iron-Sulfur"/>
</dbReference>
<evidence type="ECO:0000256" key="3">
    <source>
        <dbReference type="ARBA" id="ARBA00004443"/>
    </source>
</evidence>
<dbReference type="PROSITE" id="PS00198">
    <property type="entry name" value="4FE4S_FER_1"/>
    <property type="match status" value="1"/>
</dbReference>
<keyword evidence="16" id="KW-0411">Iron-sulfur</keyword>
<evidence type="ECO:0000256" key="14">
    <source>
        <dbReference type="ARBA" id="ARBA00023002"/>
    </source>
</evidence>
<dbReference type="GO" id="GO:0008177">
    <property type="term" value="F:succinate dehydrogenase (quinone) activity"/>
    <property type="evidence" value="ECO:0007669"/>
    <property type="project" value="UniProtKB-EC"/>
</dbReference>
<evidence type="ECO:0000256" key="20">
    <source>
        <dbReference type="ARBA" id="ARBA00049220"/>
    </source>
</evidence>
<dbReference type="InterPro" id="IPR009051">
    <property type="entry name" value="Helical_ferredxn"/>
</dbReference>
<dbReference type="Gene3D" id="1.10.1060.10">
    <property type="entry name" value="Alpha-helical ferredoxin"/>
    <property type="match status" value="1"/>
</dbReference>
<feature type="region of interest" description="Disordered" evidence="21">
    <location>
        <begin position="287"/>
        <end position="318"/>
    </location>
</feature>
<keyword evidence="17" id="KW-0003">3Fe-4S</keyword>
<evidence type="ECO:0000256" key="7">
    <source>
        <dbReference type="ARBA" id="ARBA00016766"/>
    </source>
</evidence>